<evidence type="ECO:0000313" key="3">
    <source>
        <dbReference type="Proteomes" id="UP000240493"/>
    </source>
</evidence>
<dbReference type="InterPro" id="IPR051332">
    <property type="entry name" value="Fosfomycin_Res_Enzymes"/>
</dbReference>
<dbReference type="PANTHER" id="PTHR36113">
    <property type="entry name" value="LYASE, PUTATIVE-RELATED-RELATED"/>
    <property type="match status" value="1"/>
</dbReference>
<dbReference type="EMBL" id="KZ679271">
    <property type="protein sequence ID" value="PTB36130.1"/>
    <property type="molecule type" value="Genomic_DNA"/>
</dbReference>
<dbReference type="InterPro" id="IPR037523">
    <property type="entry name" value="VOC_core"/>
</dbReference>
<dbReference type="AlphaFoldDB" id="A0A2T3YU76"/>
<accession>A0A2T3YU76</accession>
<dbReference type="PROSITE" id="PS51819">
    <property type="entry name" value="VOC"/>
    <property type="match status" value="1"/>
</dbReference>
<dbReference type="OrthoDB" id="4873884at2759"/>
<name>A0A2T3YU76_TRIA4</name>
<dbReference type="Pfam" id="PF00903">
    <property type="entry name" value="Glyoxalase"/>
    <property type="match status" value="1"/>
</dbReference>
<dbReference type="Gene3D" id="3.10.180.10">
    <property type="entry name" value="2,3-Dihydroxybiphenyl 1,2-Dioxygenase, domain 1"/>
    <property type="match status" value="1"/>
</dbReference>
<gene>
    <name evidence="2" type="ORF">M441DRAFT_62146</name>
</gene>
<reference evidence="2 3" key="1">
    <citation type="submission" date="2016-07" db="EMBL/GenBank/DDBJ databases">
        <title>Multiple horizontal gene transfer events from other fungi enriched the ability of initially mycotrophic Trichoderma (Ascomycota) to feed on dead plant biomass.</title>
        <authorList>
            <consortium name="DOE Joint Genome Institute"/>
            <person name="Aerts A."/>
            <person name="Atanasova L."/>
            <person name="Chenthamara K."/>
            <person name="Zhang J."/>
            <person name="Grujic M."/>
            <person name="Henrissat B."/>
            <person name="Kuo A."/>
            <person name="Salamov A."/>
            <person name="Lipzen A."/>
            <person name="Labutti K."/>
            <person name="Barry K."/>
            <person name="Miao Y."/>
            <person name="Rahimi M.J."/>
            <person name="Shen Q."/>
            <person name="Grigoriev I.V."/>
            <person name="Kubicek C.P."/>
            <person name="Druzhinina I.S."/>
        </authorList>
    </citation>
    <scope>NUCLEOTIDE SEQUENCE [LARGE SCALE GENOMIC DNA]</scope>
    <source>
        <strain evidence="2 3">CBS 433.97</strain>
    </source>
</reference>
<feature type="domain" description="VOC" evidence="1">
    <location>
        <begin position="10"/>
        <end position="143"/>
    </location>
</feature>
<keyword evidence="3" id="KW-1185">Reference proteome</keyword>
<sequence length="173" mass="19675">MPVTSLQPRGLNHFAYATLNMDETHHFWTQIMGCKFLGAYAFKESGHDKPIPDSYVHSLYGMSDGSALAFFELGKGYEKKDDGIPTYTKHLALTCDSKEQVKQWHEHFSAHGLDVIGEIDHEGMWLSIYVTDPSGLIIELTYQSHTFDDDDAIEGLEVLKQWRKDKVSAKQYS</sequence>
<dbReference type="Proteomes" id="UP000240493">
    <property type="component" value="Unassembled WGS sequence"/>
</dbReference>
<evidence type="ECO:0000313" key="2">
    <source>
        <dbReference type="EMBL" id="PTB36130.1"/>
    </source>
</evidence>
<proteinExistence type="predicted"/>
<dbReference type="InterPro" id="IPR004360">
    <property type="entry name" value="Glyas_Fos-R_dOase_dom"/>
</dbReference>
<evidence type="ECO:0000259" key="1">
    <source>
        <dbReference type="PROSITE" id="PS51819"/>
    </source>
</evidence>
<protein>
    <recommendedName>
        <fullName evidence="1">VOC domain-containing protein</fullName>
    </recommendedName>
</protein>
<dbReference type="CDD" id="cd06587">
    <property type="entry name" value="VOC"/>
    <property type="match status" value="1"/>
</dbReference>
<dbReference type="InterPro" id="IPR029068">
    <property type="entry name" value="Glyas_Bleomycin-R_OHBP_Dase"/>
</dbReference>
<dbReference type="SUPFAM" id="SSF54593">
    <property type="entry name" value="Glyoxalase/Bleomycin resistance protein/Dihydroxybiphenyl dioxygenase"/>
    <property type="match status" value="1"/>
</dbReference>
<dbReference type="PANTHER" id="PTHR36113:SF1">
    <property type="entry name" value="GLYOXALASE_BLEOMYCIN RESISTANCE PROTEIN_DIOXYGENASE"/>
    <property type="match status" value="1"/>
</dbReference>
<organism evidence="2 3">
    <name type="scientific">Trichoderma asperellum (strain ATCC 204424 / CBS 433.97 / NBRC 101777)</name>
    <dbReference type="NCBI Taxonomy" id="1042311"/>
    <lineage>
        <taxon>Eukaryota</taxon>
        <taxon>Fungi</taxon>
        <taxon>Dikarya</taxon>
        <taxon>Ascomycota</taxon>
        <taxon>Pezizomycotina</taxon>
        <taxon>Sordariomycetes</taxon>
        <taxon>Hypocreomycetidae</taxon>
        <taxon>Hypocreales</taxon>
        <taxon>Hypocreaceae</taxon>
        <taxon>Trichoderma</taxon>
    </lineage>
</organism>